<dbReference type="Gene3D" id="3.20.20.150">
    <property type="entry name" value="Divalent-metal-dependent TIM barrel enzymes"/>
    <property type="match status" value="1"/>
</dbReference>
<dbReference type="GO" id="GO:0003677">
    <property type="term" value="F:DNA binding"/>
    <property type="evidence" value="ECO:0007669"/>
    <property type="project" value="InterPro"/>
</dbReference>
<evidence type="ECO:0000256" key="2">
    <source>
        <dbReference type="ARBA" id="ARBA00005340"/>
    </source>
</evidence>
<gene>
    <name evidence="10" type="ORF">SAMN05216378_5098</name>
</gene>
<organism evidence="10 11">
    <name type="scientific">Paenibacillus catalpae</name>
    <dbReference type="NCBI Taxonomy" id="1045775"/>
    <lineage>
        <taxon>Bacteria</taxon>
        <taxon>Bacillati</taxon>
        <taxon>Bacillota</taxon>
        <taxon>Bacilli</taxon>
        <taxon>Bacillales</taxon>
        <taxon>Paenibacillaceae</taxon>
        <taxon>Paenibacillus</taxon>
    </lineage>
</organism>
<dbReference type="RefSeq" id="WP_091189214.1">
    <property type="nucleotide sequence ID" value="NZ_FOMT01000005.1"/>
</dbReference>
<evidence type="ECO:0000256" key="5">
    <source>
        <dbReference type="ARBA" id="ARBA00022763"/>
    </source>
</evidence>
<protein>
    <submittedName>
        <fullName evidence="10">Endonuclease IV</fullName>
    </submittedName>
</protein>
<evidence type="ECO:0000256" key="1">
    <source>
        <dbReference type="ARBA" id="ARBA00001947"/>
    </source>
</evidence>
<keyword evidence="4" id="KW-0479">Metal-binding</keyword>
<evidence type="ECO:0000259" key="9">
    <source>
        <dbReference type="Pfam" id="PF01261"/>
    </source>
</evidence>
<dbReference type="OrthoDB" id="9805666at2"/>
<keyword evidence="5" id="KW-0227">DNA damage</keyword>
<keyword evidence="6" id="KW-0378">Hydrolase</keyword>
<dbReference type="Pfam" id="PF01261">
    <property type="entry name" value="AP_endonuc_2"/>
    <property type="match status" value="1"/>
</dbReference>
<keyword evidence="7" id="KW-0862">Zinc</keyword>
<dbReference type="PROSITE" id="PS51432">
    <property type="entry name" value="AP_NUCLEASE_F2_4"/>
    <property type="match status" value="1"/>
</dbReference>
<dbReference type="STRING" id="1045775.SAMN05216378_5098"/>
<evidence type="ECO:0000256" key="6">
    <source>
        <dbReference type="ARBA" id="ARBA00022801"/>
    </source>
</evidence>
<dbReference type="NCBIfam" id="TIGR00587">
    <property type="entry name" value="nfo"/>
    <property type="match status" value="1"/>
</dbReference>
<dbReference type="InterPro" id="IPR001719">
    <property type="entry name" value="AP_endonuc_2"/>
</dbReference>
<accession>A0A1I2FWJ9</accession>
<dbReference type="CDD" id="cd00019">
    <property type="entry name" value="AP2Ec"/>
    <property type="match status" value="1"/>
</dbReference>
<dbReference type="AlphaFoldDB" id="A0A1I2FWJ9"/>
<keyword evidence="11" id="KW-1185">Reference proteome</keyword>
<evidence type="ECO:0000256" key="7">
    <source>
        <dbReference type="ARBA" id="ARBA00022833"/>
    </source>
</evidence>
<dbReference type="GO" id="GO:0008270">
    <property type="term" value="F:zinc ion binding"/>
    <property type="evidence" value="ECO:0007669"/>
    <property type="project" value="InterPro"/>
</dbReference>
<dbReference type="GO" id="GO:0008081">
    <property type="term" value="F:phosphoric diester hydrolase activity"/>
    <property type="evidence" value="ECO:0007669"/>
    <property type="project" value="TreeGrafter"/>
</dbReference>
<dbReference type="PROSITE" id="PS00731">
    <property type="entry name" value="AP_NUCLEASE_F2_3"/>
    <property type="match status" value="1"/>
</dbReference>
<proteinExistence type="inferred from homology"/>
<evidence type="ECO:0000256" key="4">
    <source>
        <dbReference type="ARBA" id="ARBA00022723"/>
    </source>
</evidence>
<comment type="similarity">
    <text evidence="2">Belongs to the AP endonuclease 2 family.</text>
</comment>
<dbReference type="InterPro" id="IPR013022">
    <property type="entry name" value="Xyl_isomerase-like_TIM-brl"/>
</dbReference>
<evidence type="ECO:0000256" key="3">
    <source>
        <dbReference type="ARBA" id="ARBA00022722"/>
    </source>
</evidence>
<comment type="cofactor">
    <cofactor evidence="1">
        <name>Zn(2+)</name>
        <dbReference type="ChEBI" id="CHEBI:29105"/>
    </cofactor>
</comment>
<dbReference type="PANTHER" id="PTHR21445:SF0">
    <property type="entry name" value="APURINIC-APYRIMIDINIC ENDONUCLEASE"/>
    <property type="match status" value="1"/>
</dbReference>
<name>A0A1I2FWJ9_9BACL</name>
<evidence type="ECO:0000313" key="11">
    <source>
        <dbReference type="Proteomes" id="UP000198855"/>
    </source>
</evidence>
<dbReference type="EMBL" id="FOMT01000005">
    <property type="protein sequence ID" value="SFF09794.1"/>
    <property type="molecule type" value="Genomic_DNA"/>
</dbReference>
<dbReference type="PANTHER" id="PTHR21445">
    <property type="entry name" value="ENDONUCLEASE IV ENDODEOXYRIBONUCLEASE IV"/>
    <property type="match status" value="1"/>
</dbReference>
<dbReference type="GO" id="GO:0006284">
    <property type="term" value="P:base-excision repair"/>
    <property type="evidence" value="ECO:0007669"/>
    <property type="project" value="TreeGrafter"/>
</dbReference>
<keyword evidence="3" id="KW-0540">Nuclease</keyword>
<sequence>MYVGRHLSIKEGYSAAAKAAYSGGISAFQYFPKNPRSLGLKSFDRKDAERCAELCRQYDIQTIAHSPYPTNLASEREDVRQRTVESLLNDLDIANSCGSIGVVVHFGVYKGKEPLTGYQSIIQSINDVTSRWNGNAKLLIEIQSGEHTFMGTTIEELAQIRGLCAEPPKLMFCLDTCHMFASGLWHGETDAEWLKKAASLGVLEQVAAVHFNDSMFAAGARRDRHAALGKGHIGEAGLKWLMSVPELGKVPFILETPSDEDGTYERQLNLMREWGTL</sequence>
<dbReference type="SUPFAM" id="SSF51658">
    <property type="entry name" value="Xylose isomerase-like"/>
    <property type="match status" value="1"/>
</dbReference>
<keyword evidence="8" id="KW-0234">DNA repair</keyword>
<dbReference type="InterPro" id="IPR036237">
    <property type="entry name" value="Xyl_isomerase-like_sf"/>
</dbReference>
<dbReference type="Proteomes" id="UP000198855">
    <property type="component" value="Unassembled WGS sequence"/>
</dbReference>
<dbReference type="InterPro" id="IPR018246">
    <property type="entry name" value="AP_endonuc_F2_Zn_BS"/>
</dbReference>
<evidence type="ECO:0000256" key="8">
    <source>
        <dbReference type="ARBA" id="ARBA00023204"/>
    </source>
</evidence>
<evidence type="ECO:0000313" key="10">
    <source>
        <dbReference type="EMBL" id="SFF09794.1"/>
    </source>
</evidence>
<keyword evidence="10" id="KW-0255">Endonuclease</keyword>
<feature type="domain" description="Xylose isomerase-like TIM barrel" evidence="9">
    <location>
        <begin position="19"/>
        <end position="273"/>
    </location>
</feature>
<dbReference type="SMART" id="SM00518">
    <property type="entry name" value="AP2Ec"/>
    <property type="match status" value="1"/>
</dbReference>
<dbReference type="GO" id="GO:0003906">
    <property type="term" value="F:DNA-(apurinic or apyrimidinic site) endonuclease activity"/>
    <property type="evidence" value="ECO:0007669"/>
    <property type="project" value="TreeGrafter"/>
</dbReference>
<reference evidence="11" key="1">
    <citation type="submission" date="2016-10" db="EMBL/GenBank/DDBJ databases">
        <authorList>
            <person name="Varghese N."/>
            <person name="Submissions S."/>
        </authorList>
    </citation>
    <scope>NUCLEOTIDE SEQUENCE [LARGE SCALE GENOMIC DNA]</scope>
    <source>
        <strain evidence="11">CGMCC 1.10784</strain>
    </source>
</reference>